<gene>
    <name evidence="1" type="primary">KAFR0E01890</name>
    <name evidence="1" type="ORF">KAFR_0E01890</name>
</gene>
<proteinExistence type="predicted"/>
<dbReference type="GeneID" id="13883001"/>
<organism evidence="1 2">
    <name type="scientific">Kazachstania africana (strain ATCC 22294 / BCRC 22015 / CBS 2517 / CECT 1963 / NBRC 1671 / NRRL Y-8276)</name>
    <name type="common">Yeast</name>
    <name type="synonym">Kluyveromyces africanus</name>
    <dbReference type="NCBI Taxonomy" id="1071382"/>
    <lineage>
        <taxon>Eukaryota</taxon>
        <taxon>Fungi</taxon>
        <taxon>Dikarya</taxon>
        <taxon>Ascomycota</taxon>
        <taxon>Saccharomycotina</taxon>
        <taxon>Saccharomycetes</taxon>
        <taxon>Saccharomycetales</taxon>
        <taxon>Saccharomycetaceae</taxon>
        <taxon>Kazachstania</taxon>
    </lineage>
</organism>
<reference evidence="1 2" key="1">
    <citation type="journal article" date="2011" name="Proc. Natl. Acad. Sci. U.S.A.">
        <title>Evolutionary erosion of yeast sex chromosomes by mating-type switching accidents.</title>
        <authorList>
            <person name="Gordon J.L."/>
            <person name="Armisen D."/>
            <person name="Proux-Wera E."/>
            <person name="Oheigeartaigh S.S."/>
            <person name="Byrne K.P."/>
            <person name="Wolfe K.H."/>
        </authorList>
    </citation>
    <scope>NUCLEOTIDE SEQUENCE [LARGE SCALE GENOMIC DNA]</scope>
    <source>
        <strain evidence="2">ATCC 22294 / BCRC 22015 / CBS 2517 / CECT 1963 / NBRC 1671 / NRRL Y-8276</strain>
    </source>
</reference>
<keyword evidence="2" id="KW-1185">Reference proteome</keyword>
<dbReference type="EMBL" id="HE650825">
    <property type="protein sequence ID" value="CCF58343.1"/>
    <property type="molecule type" value="Genomic_DNA"/>
</dbReference>
<dbReference type="RefSeq" id="XP_003957478.1">
    <property type="nucleotide sequence ID" value="XM_003957429.1"/>
</dbReference>
<evidence type="ECO:0000313" key="2">
    <source>
        <dbReference type="Proteomes" id="UP000005220"/>
    </source>
</evidence>
<dbReference type="KEGG" id="kaf:KAFR_0E01890"/>
<dbReference type="Proteomes" id="UP000005220">
    <property type="component" value="Chromosome 5"/>
</dbReference>
<sequence length="213" mass="25163">MNEALDESHMEVLKQIIPFILNVSHYMTDLSYLLYYINVNFANELIEIQQKIIGKILELRITFKRILELDFSMESIKFFKDLITVDLNVINDILTINDEMKRYLTDAKLDLQLDNCLIGFINLTNFIKKIPASSNEKVTMVFSDIIKNELLESWKFELNLLNCKIFKMICSNERIINLYKESNPEDDKINDFSKGDNFIKLINWLKDNQVFNQ</sequence>
<dbReference type="OrthoDB" id="4036442at2759"/>
<evidence type="ECO:0000313" key="1">
    <source>
        <dbReference type="EMBL" id="CCF58343.1"/>
    </source>
</evidence>
<accession>H2AVE3</accession>
<dbReference type="eggNOG" id="ENOG502S2FG">
    <property type="taxonomic scope" value="Eukaryota"/>
</dbReference>
<dbReference type="AlphaFoldDB" id="H2AVE3"/>
<dbReference type="FunCoup" id="H2AVE3">
    <property type="interactions" value="8"/>
</dbReference>
<protein>
    <submittedName>
        <fullName evidence="1">Uncharacterized protein</fullName>
    </submittedName>
</protein>
<name>H2AVE3_KAZAF</name>
<dbReference type="InParanoid" id="H2AVE3"/>
<dbReference type="HOGENOM" id="CLU_1066352_0_0_1"/>